<dbReference type="Proteomes" id="UP000246018">
    <property type="component" value="Unassembled WGS sequence"/>
</dbReference>
<proteinExistence type="predicted"/>
<evidence type="ECO:0000313" key="3">
    <source>
        <dbReference type="EMBL" id="PVG83560.1"/>
    </source>
</evidence>
<dbReference type="Gene3D" id="3.10.450.50">
    <property type="match status" value="1"/>
</dbReference>
<dbReference type="Pfam" id="PF13577">
    <property type="entry name" value="SnoaL_4"/>
    <property type="match status" value="1"/>
</dbReference>
<evidence type="ECO:0000259" key="2">
    <source>
        <dbReference type="Pfam" id="PF13577"/>
    </source>
</evidence>
<reference evidence="3 4" key="1">
    <citation type="submission" date="2018-04" db="EMBL/GenBank/DDBJ databases">
        <title>Genome of Nocardioides gansuensis WSJ-1.</title>
        <authorList>
            <person name="Wu S."/>
            <person name="Wang G."/>
        </authorList>
    </citation>
    <scope>NUCLEOTIDE SEQUENCE [LARGE SCALE GENOMIC DNA]</scope>
    <source>
        <strain evidence="3 4">WSJ-1</strain>
    </source>
</reference>
<gene>
    <name evidence="3" type="ORF">DDE18_04295</name>
</gene>
<evidence type="ECO:0000256" key="1">
    <source>
        <dbReference type="SAM" id="MobiDB-lite"/>
    </source>
</evidence>
<organism evidence="3 4">
    <name type="scientific">Nocardioides gansuensis</name>
    <dbReference type="NCBI Taxonomy" id="2138300"/>
    <lineage>
        <taxon>Bacteria</taxon>
        <taxon>Bacillati</taxon>
        <taxon>Actinomycetota</taxon>
        <taxon>Actinomycetes</taxon>
        <taxon>Propionibacteriales</taxon>
        <taxon>Nocardioidaceae</taxon>
        <taxon>Nocardioides</taxon>
    </lineage>
</organism>
<feature type="domain" description="SnoaL-like" evidence="2">
    <location>
        <begin position="13"/>
        <end position="133"/>
    </location>
</feature>
<dbReference type="CDD" id="cd00531">
    <property type="entry name" value="NTF2_like"/>
    <property type="match status" value="1"/>
</dbReference>
<comment type="caution">
    <text evidence="3">The sequence shown here is derived from an EMBL/GenBank/DDBJ whole genome shotgun (WGS) entry which is preliminary data.</text>
</comment>
<accession>A0A2T8FCX9</accession>
<dbReference type="RefSeq" id="WP_116571033.1">
    <property type="nucleotide sequence ID" value="NZ_QDGZ01000002.1"/>
</dbReference>
<sequence length="157" mass="16327">MTVEAPSNTDPSASDAEQIRNLYARYSFAYDNGRAAEYAALFTENGVFEVVGGPEVQGSEALAGMVTAAAARPARTLHMVSNILVTMTADGAAGQAYVQLLALVDGALRVVTVGTYDDTFVRAATGWQLSRRRFEPVAGPDPSGIPVAGGNSTDSPA</sequence>
<evidence type="ECO:0000313" key="4">
    <source>
        <dbReference type="Proteomes" id="UP000246018"/>
    </source>
</evidence>
<feature type="region of interest" description="Disordered" evidence="1">
    <location>
        <begin position="135"/>
        <end position="157"/>
    </location>
</feature>
<dbReference type="InterPro" id="IPR032710">
    <property type="entry name" value="NTF2-like_dom_sf"/>
</dbReference>
<keyword evidence="4" id="KW-1185">Reference proteome</keyword>
<name>A0A2T8FCX9_9ACTN</name>
<dbReference type="AlphaFoldDB" id="A0A2T8FCX9"/>
<dbReference type="InterPro" id="IPR037401">
    <property type="entry name" value="SnoaL-like"/>
</dbReference>
<dbReference type="SUPFAM" id="SSF54427">
    <property type="entry name" value="NTF2-like"/>
    <property type="match status" value="1"/>
</dbReference>
<dbReference type="EMBL" id="QDGZ01000002">
    <property type="protein sequence ID" value="PVG83560.1"/>
    <property type="molecule type" value="Genomic_DNA"/>
</dbReference>
<dbReference type="OrthoDB" id="4941530at2"/>
<protein>
    <submittedName>
        <fullName evidence="3">Nuclear transport factor 2 family protein</fullName>
    </submittedName>
</protein>